<evidence type="ECO:0000313" key="2">
    <source>
        <dbReference type="Proteomes" id="UP001156196"/>
    </source>
</evidence>
<dbReference type="GeneID" id="76730065"/>
<dbReference type="Proteomes" id="UP001156196">
    <property type="component" value="Chromosome"/>
</dbReference>
<proteinExistence type="predicted"/>
<sequence>MSGIVFVGDIRDAGVYISQGDKQMALVCLVGLVPTGGDGARYISKIGKEMAEYSAENAAKVSAKIEFRRTAVEAIAEPLFGMASRPSYPRY</sequence>
<dbReference type="AlphaFoldDB" id="A0AAX3EB69"/>
<dbReference type="CDD" id="cd20742">
    <property type="entry name" value="FIX_vWA-like"/>
    <property type="match status" value="1"/>
</dbReference>
<dbReference type="RefSeq" id="WP_048063826.1">
    <property type="nucleotide sequence ID" value="NZ_CP109831.1"/>
</dbReference>
<protein>
    <submittedName>
        <fullName evidence="1">Uncharacterized protein</fullName>
    </submittedName>
</protein>
<evidence type="ECO:0000313" key="1">
    <source>
        <dbReference type="EMBL" id="UYU19298.1"/>
    </source>
</evidence>
<gene>
    <name evidence="1" type="ORF">OH143_04195</name>
</gene>
<organism evidence="1 2">
    <name type="scientific">Methanoculleus submarinus</name>
    <dbReference type="NCBI Taxonomy" id="204050"/>
    <lineage>
        <taxon>Archaea</taxon>
        <taxon>Methanobacteriati</taxon>
        <taxon>Methanobacteriota</taxon>
        <taxon>Stenosarchaea group</taxon>
        <taxon>Methanomicrobia</taxon>
        <taxon>Methanomicrobiales</taxon>
        <taxon>Methanomicrobiaceae</taxon>
        <taxon>Methanoculleus</taxon>
    </lineage>
</organism>
<dbReference type="EMBL" id="CP109831">
    <property type="protein sequence ID" value="UYU19298.1"/>
    <property type="molecule type" value="Genomic_DNA"/>
</dbReference>
<name>A0AAX3EB69_9EURY</name>
<reference evidence="1" key="1">
    <citation type="submission" date="2022-10" db="EMBL/GenBank/DDBJ databases">
        <title>Complete genome of Methanoculleus submarinus DSM 15122.</title>
        <authorList>
            <person name="Chen S.-C."/>
            <person name="Lai S.-J."/>
            <person name="You Y.-T."/>
        </authorList>
    </citation>
    <scope>NUCLEOTIDE SEQUENCE</scope>
    <source>
        <strain evidence="1">DSM 15122</strain>
    </source>
</reference>
<keyword evidence="2" id="KW-1185">Reference proteome</keyword>
<dbReference type="KEGG" id="msum:OH143_04195"/>
<accession>A0AAX3EB69</accession>
<dbReference type="GeneID" id="4846447"/>